<dbReference type="AlphaFoldDB" id="A0A017S538"/>
<dbReference type="GeneID" id="63693155"/>
<evidence type="ECO:0000313" key="1">
    <source>
        <dbReference type="EMBL" id="EYE91754.1"/>
    </source>
</evidence>
<dbReference type="Proteomes" id="UP000019804">
    <property type="component" value="Unassembled WGS sequence"/>
</dbReference>
<reference evidence="2" key="1">
    <citation type="journal article" date="2014" name="Nat. Commun.">
        <title>Genomic adaptations of the halophilic Dead Sea filamentous fungus Eurotium rubrum.</title>
        <authorList>
            <person name="Kis-Papo T."/>
            <person name="Weig A.R."/>
            <person name="Riley R."/>
            <person name="Persoh D."/>
            <person name="Salamov A."/>
            <person name="Sun H."/>
            <person name="Lipzen A."/>
            <person name="Wasser S.P."/>
            <person name="Rambold G."/>
            <person name="Grigoriev I.V."/>
            <person name="Nevo E."/>
        </authorList>
    </citation>
    <scope>NUCLEOTIDE SEQUENCE [LARGE SCALE GENOMIC DNA]</scope>
    <source>
        <strain evidence="2">CBS 135680</strain>
    </source>
</reference>
<name>A0A017S538_ASPRC</name>
<dbReference type="HOGENOM" id="CLU_2096400_0_0_1"/>
<dbReference type="EMBL" id="KK088441">
    <property type="protein sequence ID" value="EYE91754.1"/>
    <property type="molecule type" value="Genomic_DNA"/>
</dbReference>
<proteinExistence type="predicted"/>
<protein>
    <submittedName>
        <fullName evidence="1">Uncharacterized protein</fullName>
    </submittedName>
</protein>
<organism evidence="1 2">
    <name type="scientific">Aspergillus ruber (strain CBS 135680)</name>
    <dbReference type="NCBI Taxonomy" id="1388766"/>
    <lineage>
        <taxon>Eukaryota</taxon>
        <taxon>Fungi</taxon>
        <taxon>Dikarya</taxon>
        <taxon>Ascomycota</taxon>
        <taxon>Pezizomycotina</taxon>
        <taxon>Eurotiomycetes</taxon>
        <taxon>Eurotiomycetidae</taxon>
        <taxon>Eurotiales</taxon>
        <taxon>Aspergillaceae</taxon>
        <taxon>Aspergillus</taxon>
        <taxon>Aspergillus subgen. Aspergillus</taxon>
    </lineage>
</organism>
<evidence type="ECO:0000313" key="2">
    <source>
        <dbReference type="Proteomes" id="UP000019804"/>
    </source>
</evidence>
<sequence length="116" mass="13139">MSRRLEAAFVWQTPLLHHLHHTTTAIPRFIAKNTSVFIFWISRLYGKTSLPAKPSPLCRQCCSGVDPCRVALCCDLIAAPKTTRRKHQREKEALHARSIAFVSFIGKGISTKKPRQ</sequence>
<dbReference type="RefSeq" id="XP_040635444.1">
    <property type="nucleotide sequence ID" value="XM_040778031.1"/>
</dbReference>
<gene>
    <name evidence="1" type="ORF">EURHEDRAFT_226306</name>
</gene>
<accession>A0A017S538</accession>
<keyword evidence="2" id="KW-1185">Reference proteome</keyword>